<organism evidence="2 3">
    <name type="scientific">Advenella alkanexedens</name>
    <dbReference type="NCBI Taxonomy" id="1481665"/>
    <lineage>
        <taxon>Bacteria</taxon>
        <taxon>Pseudomonadati</taxon>
        <taxon>Pseudomonadota</taxon>
        <taxon>Betaproteobacteria</taxon>
        <taxon>Burkholderiales</taxon>
        <taxon>Alcaligenaceae</taxon>
    </lineage>
</organism>
<feature type="transmembrane region" description="Helical" evidence="1">
    <location>
        <begin position="99"/>
        <end position="117"/>
    </location>
</feature>
<dbReference type="EMBL" id="JAHSPR010000001">
    <property type="protein sequence ID" value="MBV4396109.1"/>
    <property type="molecule type" value="Genomic_DNA"/>
</dbReference>
<comment type="caution">
    <text evidence="2">The sequence shown here is derived from an EMBL/GenBank/DDBJ whole genome shotgun (WGS) entry which is preliminary data.</text>
</comment>
<protein>
    <submittedName>
        <fullName evidence="2">EpsG family protein</fullName>
    </submittedName>
</protein>
<feature type="transmembrane region" description="Helical" evidence="1">
    <location>
        <begin position="207"/>
        <end position="225"/>
    </location>
</feature>
<evidence type="ECO:0000256" key="1">
    <source>
        <dbReference type="SAM" id="Phobius"/>
    </source>
</evidence>
<name>A0ABS6NL58_9BURK</name>
<reference evidence="2 3" key="1">
    <citation type="submission" date="2021-06" db="EMBL/GenBank/DDBJ databases">
        <authorList>
            <person name="Lu T."/>
            <person name="Wang Q."/>
            <person name="Han X."/>
        </authorList>
    </citation>
    <scope>NUCLEOTIDE SEQUENCE [LARGE SCALE GENOMIC DNA]</scope>
    <source>
        <strain evidence="2 3">LAM0050</strain>
    </source>
</reference>
<dbReference type="Proteomes" id="UP000722165">
    <property type="component" value="Unassembled WGS sequence"/>
</dbReference>
<feature type="transmembrane region" description="Helical" evidence="1">
    <location>
        <begin position="321"/>
        <end position="337"/>
    </location>
</feature>
<feature type="transmembrane region" description="Helical" evidence="1">
    <location>
        <begin position="30"/>
        <end position="49"/>
    </location>
</feature>
<evidence type="ECO:0000313" key="2">
    <source>
        <dbReference type="EMBL" id="MBV4396109.1"/>
    </source>
</evidence>
<dbReference type="Pfam" id="PF14897">
    <property type="entry name" value="EpsG"/>
    <property type="match status" value="1"/>
</dbReference>
<proteinExistence type="predicted"/>
<dbReference type="InterPro" id="IPR049458">
    <property type="entry name" value="EpsG-like"/>
</dbReference>
<feature type="transmembrane region" description="Helical" evidence="1">
    <location>
        <begin position="349"/>
        <end position="369"/>
    </location>
</feature>
<accession>A0ABS6NL58</accession>
<feature type="transmembrane region" description="Helical" evidence="1">
    <location>
        <begin position="146"/>
        <end position="164"/>
    </location>
</feature>
<feature type="transmembrane region" description="Helical" evidence="1">
    <location>
        <begin position="6"/>
        <end position="23"/>
    </location>
</feature>
<gene>
    <name evidence="2" type="ORF">KU392_02415</name>
</gene>
<feature type="transmembrane region" description="Helical" evidence="1">
    <location>
        <begin position="176"/>
        <end position="201"/>
    </location>
</feature>
<keyword evidence="1" id="KW-1133">Transmembrane helix</keyword>
<feature type="transmembrane region" description="Helical" evidence="1">
    <location>
        <begin position="268"/>
        <end position="286"/>
    </location>
</feature>
<keyword evidence="3" id="KW-1185">Reference proteome</keyword>
<keyword evidence="1" id="KW-0472">Membrane</keyword>
<keyword evidence="1" id="KW-0812">Transmembrane</keyword>
<evidence type="ECO:0000313" key="3">
    <source>
        <dbReference type="Proteomes" id="UP000722165"/>
    </source>
</evidence>
<feature type="transmembrane region" description="Helical" evidence="1">
    <location>
        <begin position="298"/>
        <end position="315"/>
    </location>
</feature>
<sequence>MILFNFSFYTIVCAVFIILFGNKEKASARAGIIVYTILIVIWLWAVLSFREPSGDPWRYMLNLHYIANLSFVELLHYDKDPFGFSLLNWFTSKINVDSALFFSIVYFFCVIPLYLAFRERFNKIDAAILIMLYLLYPFYINYLASGFKQGIAFGFMLWGLNCILDRSDPKWKKGIILLFTATLFHQSFWLANIAFTAWYFIYRKRPLNWALSTLGVCIILAMIGASEPIISIILPQDIIKNLGFSTYFDQDFLNSDEYLSVGYNSGFRIDFTIFTLIPLFIIIILNKNKKNNNNSLDLIKYYCILASAYFLMVFIPYSDRIAGFSWFLIPFLFFTYLNTQKLAKYRNFFVSFLFILYPILMISYIKTFFL</sequence>
<dbReference type="RefSeq" id="WP_217734453.1">
    <property type="nucleotide sequence ID" value="NZ_JAHSPR010000001.1"/>
</dbReference>